<protein>
    <recommendedName>
        <fullName evidence="3">Methyltransferase family protein</fullName>
    </recommendedName>
</protein>
<dbReference type="AlphaFoldDB" id="A0A3D9S8V5"/>
<proteinExistence type="predicted"/>
<keyword evidence="2" id="KW-1185">Reference proteome</keyword>
<evidence type="ECO:0008006" key="3">
    <source>
        <dbReference type="Google" id="ProtNLM"/>
    </source>
</evidence>
<evidence type="ECO:0000313" key="1">
    <source>
        <dbReference type="EMBL" id="REE85350.1"/>
    </source>
</evidence>
<gene>
    <name evidence="1" type="ORF">A8990_11279</name>
</gene>
<comment type="caution">
    <text evidence="1">The sequence shown here is derived from an EMBL/GenBank/DDBJ whole genome shotgun (WGS) entry which is preliminary data.</text>
</comment>
<evidence type="ECO:0000313" key="2">
    <source>
        <dbReference type="Proteomes" id="UP000256304"/>
    </source>
</evidence>
<sequence>MKAMYRNIHRVLKTGGYSVMFDVHPFMRPFSGEAGTLEVVKPYDKTGPIGDVPRYRWRVQDFVNAIVSSGLSLARLEEMYAVDGTFWVDESDDDVKQPSQAELDSYCDWKSNPLAALPQWLAVRSVK</sequence>
<dbReference type="SUPFAM" id="SSF53335">
    <property type="entry name" value="S-adenosyl-L-methionine-dependent methyltransferases"/>
    <property type="match status" value="1"/>
</dbReference>
<dbReference type="EMBL" id="QTTN01000012">
    <property type="protein sequence ID" value="REE85350.1"/>
    <property type="molecule type" value="Genomic_DNA"/>
</dbReference>
<name>A0A3D9S8V5_9BACL</name>
<organism evidence="1 2">
    <name type="scientific">Paenibacillus taihuensis</name>
    <dbReference type="NCBI Taxonomy" id="1156355"/>
    <lineage>
        <taxon>Bacteria</taxon>
        <taxon>Bacillati</taxon>
        <taxon>Bacillota</taxon>
        <taxon>Bacilli</taxon>
        <taxon>Bacillales</taxon>
        <taxon>Paenibacillaceae</taxon>
        <taxon>Paenibacillus</taxon>
    </lineage>
</organism>
<dbReference type="InterPro" id="IPR029063">
    <property type="entry name" value="SAM-dependent_MTases_sf"/>
</dbReference>
<dbReference type="Gene3D" id="3.40.50.150">
    <property type="entry name" value="Vaccinia Virus protein VP39"/>
    <property type="match status" value="1"/>
</dbReference>
<accession>A0A3D9S8V5</accession>
<dbReference type="Proteomes" id="UP000256304">
    <property type="component" value="Unassembled WGS sequence"/>
</dbReference>
<reference evidence="1 2" key="1">
    <citation type="submission" date="2018-08" db="EMBL/GenBank/DDBJ databases">
        <title>Genomic Encyclopedia of Type Strains, Phase III (KMG-III): the genomes of soil and plant-associated and newly described type strains.</title>
        <authorList>
            <person name="Whitman W."/>
        </authorList>
    </citation>
    <scope>NUCLEOTIDE SEQUENCE [LARGE SCALE GENOMIC DNA]</scope>
    <source>
        <strain evidence="1 2">CGMCC 1.10966</strain>
    </source>
</reference>